<feature type="active site" description="Nucleophile" evidence="10">
    <location>
        <position position="14"/>
    </location>
</feature>
<comment type="similarity">
    <text evidence="4 10">Belongs to the HAD-like hydrolase superfamily. CbbY/CbbZ/Gph/YieH family.</text>
</comment>
<comment type="function">
    <text evidence="10">Specifically catalyzes the dephosphorylation of 2-phosphoglycolate. Is involved in the dissimilation of the intracellular 2-phosphoglycolate formed during the DNA repair of 3'-phosphoglycolate ends, a major class of DNA lesions induced by oxidative stress.</text>
</comment>
<dbReference type="CDD" id="cd16417">
    <property type="entry name" value="HAD_PGPase"/>
    <property type="match status" value="1"/>
</dbReference>
<feature type="binding site" evidence="10">
    <location>
        <position position="14"/>
    </location>
    <ligand>
        <name>Mg(2+)</name>
        <dbReference type="ChEBI" id="CHEBI:18420"/>
    </ligand>
</feature>
<dbReference type="SFLD" id="SFLDS00003">
    <property type="entry name" value="Haloacid_Dehalogenase"/>
    <property type="match status" value="1"/>
</dbReference>
<evidence type="ECO:0000256" key="10">
    <source>
        <dbReference type="HAMAP-Rule" id="MF_00495"/>
    </source>
</evidence>
<reference evidence="11 12" key="1">
    <citation type="submission" date="2024-06" db="EMBL/GenBank/DDBJ databases">
        <authorList>
            <person name="Chen R.Y."/>
        </authorList>
    </citation>
    <scope>NUCLEOTIDE SEQUENCE [LARGE SCALE GENOMIC DNA]</scope>
    <source>
        <strain evidence="11 12">D2</strain>
    </source>
</reference>
<dbReference type="InterPro" id="IPR050155">
    <property type="entry name" value="HAD-like_hydrolase_sf"/>
</dbReference>
<evidence type="ECO:0000313" key="12">
    <source>
        <dbReference type="Proteomes" id="UP001467690"/>
    </source>
</evidence>
<comment type="catalytic activity">
    <reaction evidence="1 10">
        <text>2-phosphoglycolate + H2O = glycolate + phosphate</text>
        <dbReference type="Rhea" id="RHEA:14369"/>
        <dbReference type="ChEBI" id="CHEBI:15377"/>
        <dbReference type="ChEBI" id="CHEBI:29805"/>
        <dbReference type="ChEBI" id="CHEBI:43474"/>
        <dbReference type="ChEBI" id="CHEBI:58033"/>
        <dbReference type="EC" id="3.1.3.18"/>
    </reaction>
</comment>
<evidence type="ECO:0000256" key="3">
    <source>
        <dbReference type="ARBA" id="ARBA00004818"/>
    </source>
</evidence>
<dbReference type="InterPro" id="IPR037512">
    <property type="entry name" value="PGPase_prok"/>
</dbReference>
<dbReference type="EMBL" id="JBELOE010000125">
    <property type="protein sequence ID" value="MER2491513.1"/>
    <property type="molecule type" value="Genomic_DNA"/>
</dbReference>
<evidence type="ECO:0000256" key="4">
    <source>
        <dbReference type="ARBA" id="ARBA00006171"/>
    </source>
</evidence>
<evidence type="ECO:0000256" key="6">
    <source>
        <dbReference type="ARBA" id="ARBA00022723"/>
    </source>
</evidence>
<dbReference type="EC" id="3.1.3.18" evidence="5 10"/>
<evidence type="ECO:0000256" key="5">
    <source>
        <dbReference type="ARBA" id="ARBA00013078"/>
    </source>
</evidence>
<dbReference type="PANTHER" id="PTHR43434">
    <property type="entry name" value="PHOSPHOGLYCOLATE PHOSPHATASE"/>
    <property type="match status" value="1"/>
</dbReference>
<keyword evidence="6 10" id="KW-0479">Metal-binding</keyword>
<dbReference type="Gene3D" id="3.40.50.1000">
    <property type="entry name" value="HAD superfamily/HAD-like"/>
    <property type="match status" value="1"/>
</dbReference>
<evidence type="ECO:0000256" key="1">
    <source>
        <dbReference type="ARBA" id="ARBA00000830"/>
    </source>
</evidence>
<dbReference type="SFLD" id="SFLDG01129">
    <property type="entry name" value="C1.5:_HAD__Beta-PGM__Phosphata"/>
    <property type="match status" value="1"/>
</dbReference>
<dbReference type="NCBIfam" id="TIGR01509">
    <property type="entry name" value="HAD-SF-IA-v3"/>
    <property type="match status" value="1"/>
</dbReference>
<accession>A0ABV1RF17</accession>
<dbReference type="SFLD" id="SFLDG01135">
    <property type="entry name" value="C1.5.6:_HAD__Beta-PGM__Phospha"/>
    <property type="match status" value="1"/>
</dbReference>
<dbReference type="NCBIfam" id="TIGR01662">
    <property type="entry name" value="HAD-SF-IIIA"/>
    <property type="match status" value="1"/>
</dbReference>
<organism evidence="11 12">
    <name type="scientific">Catenovulum sediminis</name>
    <dbReference type="NCBI Taxonomy" id="1740262"/>
    <lineage>
        <taxon>Bacteria</taxon>
        <taxon>Pseudomonadati</taxon>
        <taxon>Pseudomonadota</taxon>
        <taxon>Gammaproteobacteria</taxon>
        <taxon>Alteromonadales</taxon>
        <taxon>Alteromonadaceae</taxon>
        <taxon>Catenovulum</taxon>
    </lineage>
</organism>
<dbReference type="PANTHER" id="PTHR43434:SF1">
    <property type="entry name" value="PHOSPHOGLYCOLATE PHOSPHATASE"/>
    <property type="match status" value="1"/>
</dbReference>
<dbReference type="InterPro" id="IPR023214">
    <property type="entry name" value="HAD_sf"/>
</dbReference>
<keyword evidence="12" id="KW-1185">Reference proteome</keyword>
<dbReference type="InterPro" id="IPR036412">
    <property type="entry name" value="HAD-like_sf"/>
</dbReference>
<comment type="pathway">
    <text evidence="3 10">Organic acid metabolism; glycolate biosynthesis; glycolate from 2-phosphoglycolate: step 1/1.</text>
</comment>
<name>A0ABV1RF17_9ALTE</name>
<keyword evidence="7 10" id="KW-0378">Hydrolase</keyword>
<feature type="binding site" evidence="10">
    <location>
        <position position="179"/>
    </location>
    <ligand>
        <name>Mg(2+)</name>
        <dbReference type="ChEBI" id="CHEBI:18420"/>
    </ligand>
</feature>
<proteinExistence type="inferred from homology"/>
<evidence type="ECO:0000256" key="8">
    <source>
        <dbReference type="ARBA" id="ARBA00022842"/>
    </source>
</evidence>
<dbReference type="NCBIfam" id="TIGR01549">
    <property type="entry name" value="HAD-SF-IA-v1"/>
    <property type="match status" value="1"/>
</dbReference>
<dbReference type="Proteomes" id="UP001467690">
    <property type="component" value="Unassembled WGS sequence"/>
</dbReference>
<dbReference type="Gene3D" id="1.10.150.240">
    <property type="entry name" value="Putative phosphatase, domain 2"/>
    <property type="match status" value="1"/>
</dbReference>
<dbReference type="InterPro" id="IPR006439">
    <property type="entry name" value="HAD-SF_hydro_IA"/>
</dbReference>
<gene>
    <name evidence="11" type="ORF">ABS311_06425</name>
</gene>
<evidence type="ECO:0000256" key="2">
    <source>
        <dbReference type="ARBA" id="ARBA00001946"/>
    </source>
</evidence>
<dbReference type="InterPro" id="IPR023198">
    <property type="entry name" value="PGP-like_dom2"/>
</dbReference>
<keyword evidence="9 10" id="KW-0119">Carbohydrate metabolism</keyword>
<dbReference type="SUPFAM" id="SSF56784">
    <property type="entry name" value="HAD-like"/>
    <property type="match status" value="1"/>
</dbReference>
<dbReference type="Pfam" id="PF00702">
    <property type="entry name" value="Hydrolase"/>
    <property type="match status" value="1"/>
</dbReference>
<protein>
    <recommendedName>
        <fullName evidence="5 10">Phosphoglycolate phosphatase</fullName>
        <shortName evidence="10">PGP</shortName>
        <shortName evidence="10">PGPase</shortName>
        <ecNumber evidence="5 10">3.1.3.18</ecNumber>
    </recommendedName>
</protein>
<comment type="caution">
    <text evidence="11">The sequence shown here is derived from an EMBL/GenBank/DDBJ whole genome shotgun (WGS) entry which is preliminary data.</text>
</comment>
<evidence type="ECO:0000256" key="7">
    <source>
        <dbReference type="ARBA" id="ARBA00022801"/>
    </source>
</evidence>
<evidence type="ECO:0000313" key="11">
    <source>
        <dbReference type="EMBL" id="MER2491513.1"/>
    </source>
</evidence>
<dbReference type="RefSeq" id="WP_143870996.1">
    <property type="nucleotide sequence ID" value="NZ_CP041660.1"/>
</dbReference>
<feature type="binding site" evidence="10">
    <location>
        <position position="16"/>
    </location>
    <ligand>
        <name>Mg(2+)</name>
        <dbReference type="ChEBI" id="CHEBI:18420"/>
    </ligand>
</feature>
<dbReference type="GO" id="GO:0008967">
    <property type="term" value="F:phosphoglycolate phosphatase activity"/>
    <property type="evidence" value="ECO:0007669"/>
    <property type="project" value="UniProtKB-EC"/>
</dbReference>
<comment type="cofactor">
    <cofactor evidence="2 10">
        <name>Mg(2+)</name>
        <dbReference type="ChEBI" id="CHEBI:18420"/>
    </cofactor>
</comment>
<dbReference type="NCBIfam" id="NF009695">
    <property type="entry name" value="PRK13222.1-2"/>
    <property type="match status" value="1"/>
</dbReference>
<keyword evidence="8 10" id="KW-0460">Magnesium</keyword>
<sequence length="228" mass="24795">MSSPSQKTDILLFDLDGTLVDSAPDLALAVNDTLQQLGRNTFSQEVIRGWVGNGAKTLIERALSGDIEISPDLDPELSAKALAIFLHSYQQNVCVHSKLYDGVLNSLQTLKELGYKLAVVTNKPERFIQPILDGLGLTDVFDTLVGGDTLTQKKPAPEPLLHACQLMGASIERCLMIGDSRNDILAAKAAGTASVGLTYGYNYGEDIAQYQPEWVLDNFTDLLKILKD</sequence>
<dbReference type="HAMAP" id="MF_00495">
    <property type="entry name" value="GPH_hydrolase_bact"/>
    <property type="match status" value="1"/>
</dbReference>
<dbReference type="InterPro" id="IPR006549">
    <property type="entry name" value="HAD-SF_hydro_IIIA"/>
</dbReference>
<evidence type="ECO:0000256" key="9">
    <source>
        <dbReference type="ARBA" id="ARBA00023277"/>
    </source>
</evidence>
<dbReference type="NCBIfam" id="TIGR01449">
    <property type="entry name" value="PGP_bact"/>
    <property type="match status" value="1"/>
</dbReference>